<comment type="caution">
    <text evidence="8">The sequence shown here is derived from an EMBL/GenBank/DDBJ whole genome shotgun (WGS) entry which is preliminary data.</text>
</comment>
<evidence type="ECO:0000256" key="6">
    <source>
        <dbReference type="SAM" id="MobiDB-lite"/>
    </source>
</evidence>
<dbReference type="InterPro" id="IPR002616">
    <property type="entry name" value="tRNA_ribo_trans-like"/>
</dbReference>
<evidence type="ECO:0000313" key="8">
    <source>
        <dbReference type="EMBL" id="RCI07475.1"/>
    </source>
</evidence>
<comment type="cofactor">
    <cofactor evidence="5">
        <name>Zn(2+)</name>
        <dbReference type="ChEBI" id="CHEBI:29105"/>
    </cofactor>
    <text evidence="5">Binds 1 zinc ion per subunit.</text>
</comment>
<dbReference type="HAMAP" id="MF_03043">
    <property type="entry name" value="QTRT2"/>
    <property type="match status" value="1"/>
</dbReference>
<dbReference type="InterPro" id="IPR050852">
    <property type="entry name" value="Queuine_tRNA-ribosyltrfase"/>
</dbReference>
<dbReference type="GO" id="GO:0005737">
    <property type="term" value="C:cytoplasm"/>
    <property type="evidence" value="ECO:0007669"/>
    <property type="project" value="UniProtKB-SubCell"/>
</dbReference>
<organism evidence="8 9">
    <name type="scientific">Ophiocordyceps polyrhachis-furcata BCC 54312</name>
    <dbReference type="NCBI Taxonomy" id="1330021"/>
    <lineage>
        <taxon>Eukaryota</taxon>
        <taxon>Fungi</taxon>
        <taxon>Dikarya</taxon>
        <taxon>Ascomycota</taxon>
        <taxon>Pezizomycotina</taxon>
        <taxon>Sordariomycetes</taxon>
        <taxon>Hypocreomycetidae</taxon>
        <taxon>Hypocreales</taxon>
        <taxon>Ophiocordycipitaceae</taxon>
        <taxon>Ophiocordyceps</taxon>
    </lineage>
</organism>
<keyword evidence="9" id="KW-1185">Reference proteome</keyword>
<evidence type="ECO:0000256" key="3">
    <source>
        <dbReference type="ARBA" id="ARBA00022723"/>
    </source>
</evidence>
<gene>
    <name evidence="8" type="ORF">L249_4555</name>
</gene>
<keyword evidence="4 5" id="KW-0862">Zinc</keyword>
<dbReference type="OrthoDB" id="27601at2759"/>
<evidence type="ECO:0000256" key="1">
    <source>
        <dbReference type="ARBA" id="ARBA00022490"/>
    </source>
</evidence>
<keyword evidence="1 5" id="KW-0963">Cytoplasm</keyword>
<comment type="subunit">
    <text evidence="5">Heterodimer of a catalytic subunit and an accessory subunit.</text>
</comment>
<dbReference type="Pfam" id="PF01702">
    <property type="entry name" value="TGT"/>
    <property type="match status" value="1"/>
</dbReference>
<dbReference type="GO" id="GO:0008479">
    <property type="term" value="F:tRNA-guanosine(34) queuine transglycosylase activity"/>
    <property type="evidence" value="ECO:0007669"/>
    <property type="project" value="UniProtKB-UniRule"/>
</dbReference>
<comment type="subcellular location">
    <subcellularLocation>
        <location evidence="5">Cytoplasm</location>
    </subcellularLocation>
</comment>
<feature type="binding site" evidence="5">
    <location>
        <position position="363"/>
    </location>
    <ligand>
        <name>Zn(2+)</name>
        <dbReference type="ChEBI" id="CHEBI:29105"/>
    </ligand>
</feature>
<evidence type="ECO:0000313" key="9">
    <source>
        <dbReference type="Proteomes" id="UP000253664"/>
    </source>
</evidence>
<feature type="compositionally biased region" description="Basic and acidic residues" evidence="6">
    <location>
        <begin position="405"/>
        <end position="422"/>
    </location>
</feature>
<keyword evidence="2 5" id="KW-0819">tRNA processing</keyword>
<accession>A0A367KZ75</accession>
<dbReference type="SUPFAM" id="SSF51713">
    <property type="entry name" value="tRNA-guanine transglycosylase"/>
    <property type="match status" value="1"/>
</dbReference>
<dbReference type="PANTHER" id="PTHR46064:SF1">
    <property type="entry name" value="QUEUINE TRNA-RIBOSYLTRANSFERASE ACCESSORY SUBUNIT 2"/>
    <property type="match status" value="1"/>
</dbReference>
<feature type="region of interest" description="Disordered" evidence="6">
    <location>
        <begin position="404"/>
        <end position="438"/>
    </location>
</feature>
<proteinExistence type="inferred from homology"/>
<dbReference type="EMBL" id="LKCN02000028">
    <property type="protein sequence ID" value="RCI07475.1"/>
    <property type="molecule type" value="Genomic_DNA"/>
</dbReference>
<protein>
    <recommendedName>
        <fullName evidence="5">Queuine tRNA-ribosyltransferase accessory subunit 2</fullName>
    </recommendedName>
    <alternativeName>
        <fullName evidence="5">Queuine tRNA-ribosyltransferase domain-containing protein 1</fullName>
    </alternativeName>
</protein>
<evidence type="ECO:0000256" key="5">
    <source>
        <dbReference type="HAMAP-Rule" id="MF_03043"/>
    </source>
</evidence>
<evidence type="ECO:0000256" key="2">
    <source>
        <dbReference type="ARBA" id="ARBA00022694"/>
    </source>
</evidence>
<evidence type="ECO:0000256" key="4">
    <source>
        <dbReference type="ARBA" id="ARBA00022833"/>
    </source>
</evidence>
<feature type="binding site" evidence="5">
    <location>
        <position position="337"/>
    </location>
    <ligand>
        <name>Zn(2+)</name>
        <dbReference type="ChEBI" id="CHEBI:29105"/>
    </ligand>
</feature>
<reference evidence="8 9" key="1">
    <citation type="journal article" date="2015" name="BMC Genomics">
        <title>Insights from the genome of Ophiocordyceps polyrhachis-furcata to pathogenicity and host specificity in insect fungi.</title>
        <authorList>
            <person name="Wichadakul D."/>
            <person name="Kobmoo N."/>
            <person name="Ingsriswang S."/>
            <person name="Tangphatsornruang S."/>
            <person name="Chantasingh D."/>
            <person name="Luangsa-ard J.J."/>
            <person name="Eurwilaichitr L."/>
        </authorList>
    </citation>
    <scope>NUCLEOTIDE SEQUENCE [LARGE SCALE GENOMIC DNA]</scope>
    <source>
        <strain evidence="8 9">BCC 54312</strain>
    </source>
</reference>
<dbReference type="STRING" id="1330021.A0A367KZ75"/>
<dbReference type="PANTHER" id="PTHR46064">
    <property type="entry name" value="QUEUINE TRNA-RIBOSYLTRANSFERASE ACCESSORY SUBUNIT 2"/>
    <property type="match status" value="1"/>
</dbReference>
<feature type="binding site" evidence="5">
    <location>
        <position position="334"/>
    </location>
    <ligand>
        <name>Zn(2+)</name>
        <dbReference type="ChEBI" id="CHEBI:29105"/>
    </ligand>
</feature>
<dbReference type="InterPro" id="IPR036511">
    <property type="entry name" value="TGT-like_sf"/>
</dbReference>
<feature type="binding site" evidence="5">
    <location>
        <position position="332"/>
    </location>
    <ligand>
        <name>Zn(2+)</name>
        <dbReference type="ChEBI" id="CHEBI:29105"/>
    </ligand>
</feature>
<feature type="domain" description="tRNA-guanine(15) transglycosylase-like" evidence="7">
    <location>
        <begin position="25"/>
        <end position="398"/>
    </location>
</feature>
<dbReference type="GO" id="GO:0006400">
    <property type="term" value="P:tRNA modification"/>
    <property type="evidence" value="ECO:0007669"/>
    <property type="project" value="InterPro"/>
</dbReference>
<dbReference type="Gene3D" id="3.20.20.105">
    <property type="entry name" value="Queuine tRNA-ribosyltransferase-like"/>
    <property type="match status" value="1"/>
</dbReference>
<name>A0A367KZ75_9HYPO</name>
<evidence type="ECO:0000259" key="7">
    <source>
        <dbReference type="Pfam" id="PF01702"/>
    </source>
</evidence>
<comment type="function">
    <text evidence="5">Non-catalytic subunit of the queuine tRNA-ribosyltransferase (TGT) that catalyzes the base-exchange of a guanine (G) residue with queuine (Q) at position 34 (anticodon wobble position) in tRNAs with GU(N) anticodons (tRNA-Asp, -Asn, -His and -Tyr), resulting in the hypermodified nucleoside queuosine (7-(((4,5-cis-dihydroxy-2-cyclopenten-1-yl)amino)methyl)-7-deazaguanosine).</text>
</comment>
<comment type="similarity">
    <text evidence="5">Belongs to the queuine tRNA-ribosyltransferase family. QTRT2 subfamily.</text>
</comment>
<dbReference type="Proteomes" id="UP000253664">
    <property type="component" value="Unassembled WGS sequence"/>
</dbReference>
<dbReference type="GO" id="GO:0046872">
    <property type="term" value="F:metal ion binding"/>
    <property type="evidence" value="ECO:0007669"/>
    <property type="project" value="UniProtKB-KW"/>
</dbReference>
<sequence length="438" mass="47914">MSDAPDMRPGNTFRLLNSATPNSCTARLGRLVLPGRRLIETPSYTALTSRGCVPHLTPDNLSKHTSLGTAYMALEDFVERRDPPIYEAPPGGNGRLHSFTALPSDRATILAARRCPPVLAPMGNSRKAVTLFTSTGFSSVTVAEFADAAKRLRPDVIVALGDTLHTSTTPSSRKQVRMTERTEDWLDEFLHHLGGRRGCSEMGIAVFAPVLPVEFPLQWNYLRHLAEDVTYELSGLAIYDVRILPDLVGYPSLSPLPKLSLDVPKTPHEVLRQVALGVDICTIPFINSASDAGVALTFTFPPPPAAGKAEPMGLNMWSPDHAASLRPLLEACPCYACTQHHRAYLHHLLSAKEMLGWSLLQIHNQHVVGDFFAGVRRSLGHGVAYFEQGIEDFARAYEAVLPEGSGERPRARGYHFKSEAGQEKINNPSWTDLAADPA</sequence>
<keyword evidence="3 5" id="KW-0479">Metal-binding</keyword>
<dbReference type="AlphaFoldDB" id="A0A367KZ75"/>
<dbReference type="InterPro" id="IPR028592">
    <property type="entry name" value="QTRTD1"/>
</dbReference>